<feature type="domain" description="Carbohydrate kinase FGGY N-terminal" evidence="5">
    <location>
        <begin position="3"/>
        <end position="241"/>
    </location>
</feature>
<evidence type="ECO:0000259" key="6">
    <source>
        <dbReference type="Pfam" id="PF02782"/>
    </source>
</evidence>
<dbReference type="Pfam" id="PF00370">
    <property type="entry name" value="FGGY_N"/>
    <property type="match status" value="1"/>
</dbReference>
<feature type="domain" description="Carbohydrate kinase FGGY C-terminal" evidence="6">
    <location>
        <begin position="251"/>
        <end position="439"/>
    </location>
</feature>
<protein>
    <submittedName>
        <fullName evidence="7">Gluconokinase</fullName>
    </submittedName>
</protein>
<keyword evidence="2 4" id="KW-0808">Transferase</keyword>
<dbReference type="InterPro" id="IPR000577">
    <property type="entry name" value="Carb_kinase_FGGY"/>
</dbReference>
<dbReference type="OrthoDB" id="9805576at2"/>
<reference evidence="7 8" key="1">
    <citation type="submission" date="2019-02" db="EMBL/GenBank/DDBJ databases">
        <title>Pedobacter sp. RP-1-14 sp. nov., isolated from Arctic soil.</title>
        <authorList>
            <person name="Dahal R.H."/>
        </authorList>
    </citation>
    <scope>NUCLEOTIDE SEQUENCE [LARGE SCALE GENOMIC DNA]</scope>
    <source>
        <strain evidence="7 8">RP-1-14</strain>
    </source>
</reference>
<dbReference type="Proteomes" id="UP000293347">
    <property type="component" value="Unassembled WGS sequence"/>
</dbReference>
<evidence type="ECO:0000256" key="4">
    <source>
        <dbReference type="RuleBase" id="RU003733"/>
    </source>
</evidence>
<evidence type="ECO:0000313" key="8">
    <source>
        <dbReference type="Proteomes" id="UP000293347"/>
    </source>
</evidence>
<dbReference type="InterPro" id="IPR043129">
    <property type="entry name" value="ATPase_NBD"/>
</dbReference>
<evidence type="ECO:0000256" key="1">
    <source>
        <dbReference type="ARBA" id="ARBA00009156"/>
    </source>
</evidence>
<evidence type="ECO:0000259" key="5">
    <source>
        <dbReference type="Pfam" id="PF00370"/>
    </source>
</evidence>
<dbReference type="InterPro" id="IPR018483">
    <property type="entry name" value="Carb_kinase_FGGY_CS"/>
</dbReference>
<dbReference type="SUPFAM" id="SSF53067">
    <property type="entry name" value="Actin-like ATPase domain"/>
    <property type="match status" value="2"/>
</dbReference>
<dbReference type="PANTHER" id="PTHR43095">
    <property type="entry name" value="SUGAR KINASE"/>
    <property type="match status" value="1"/>
</dbReference>
<organism evidence="7 8">
    <name type="scientific">Pedobacter psychroterrae</name>
    <dbReference type="NCBI Taxonomy" id="2530453"/>
    <lineage>
        <taxon>Bacteria</taxon>
        <taxon>Pseudomonadati</taxon>
        <taxon>Bacteroidota</taxon>
        <taxon>Sphingobacteriia</taxon>
        <taxon>Sphingobacteriales</taxon>
        <taxon>Sphingobacteriaceae</taxon>
        <taxon>Pedobacter</taxon>
    </lineage>
</organism>
<evidence type="ECO:0000313" key="7">
    <source>
        <dbReference type="EMBL" id="TCD01034.1"/>
    </source>
</evidence>
<dbReference type="PROSITE" id="PS00445">
    <property type="entry name" value="FGGY_KINASES_2"/>
    <property type="match status" value="1"/>
</dbReference>
<sequence>MKYVLGVDIGTGSVKAVAVDLQGRSFEVCQHYYDYDVPQVGFHEQDPDEVWQAFIEAIKEIVAKIGAQPLGIGLSSAMHSLIAVDKTCSALAPMITWADSRSADIAKRLRASEQGIAIYKATGTPIHAMSPLCKLIWIRENNYELFGNAYKFISIKEYIWYRLFNEFKVDESIASCTGLYNIHQYAWHNEALRLAGISDQQLSDPVPTNYTKYYEGKLLDFLHVGVPVIIGASDGCLANLGSMANKPGTAVMTIGTSGAVRIASNRPLEDISAMTFSYILDKSTFICGGPINNGGIALQWWLKNHVVPGLEEEDYEYALAQTADVPAGSNGLIFLPYLTGERAPIWDSESCGVFFGIRLPHNNAHFSKAILEGICYAMNDVLFAMSVHDVSIAQINVSGGFIKSKVWLQMLADITGKKLVIVHTEDASTIGATIMAMKALGIINDYPVSGSQDLQIIHPNESNSAFYSKRFTIFKRLYLDLKETMHDFYQMNN</sequence>
<dbReference type="GO" id="GO:0016301">
    <property type="term" value="F:kinase activity"/>
    <property type="evidence" value="ECO:0007669"/>
    <property type="project" value="UniProtKB-KW"/>
</dbReference>
<dbReference type="InterPro" id="IPR018484">
    <property type="entry name" value="FGGY_N"/>
</dbReference>
<dbReference type="GO" id="GO:0005975">
    <property type="term" value="P:carbohydrate metabolic process"/>
    <property type="evidence" value="ECO:0007669"/>
    <property type="project" value="InterPro"/>
</dbReference>
<comment type="similarity">
    <text evidence="1 4">Belongs to the FGGY kinase family.</text>
</comment>
<dbReference type="PROSITE" id="PS00933">
    <property type="entry name" value="FGGY_KINASES_1"/>
    <property type="match status" value="1"/>
</dbReference>
<dbReference type="Gene3D" id="3.30.420.40">
    <property type="match status" value="2"/>
</dbReference>
<comment type="caution">
    <text evidence="7">The sequence shown here is derived from an EMBL/GenBank/DDBJ whole genome shotgun (WGS) entry which is preliminary data.</text>
</comment>
<dbReference type="AlphaFoldDB" id="A0A4R0NPK7"/>
<dbReference type="Pfam" id="PF02782">
    <property type="entry name" value="FGGY_C"/>
    <property type="match status" value="1"/>
</dbReference>
<evidence type="ECO:0000256" key="2">
    <source>
        <dbReference type="ARBA" id="ARBA00022679"/>
    </source>
</evidence>
<dbReference type="InterPro" id="IPR050406">
    <property type="entry name" value="FGGY_Carb_Kinase"/>
</dbReference>
<dbReference type="GO" id="GO:0016773">
    <property type="term" value="F:phosphotransferase activity, alcohol group as acceptor"/>
    <property type="evidence" value="ECO:0007669"/>
    <property type="project" value="InterPro"/>
</dbReference>
<keyword evidence="3 4" id="KW-0418">Kinase</keyword>
<dbReference type="PANTHER" id="PTHR43095:SF2">
    <property type="entry name" value="GLUCONOKINASE"/>
    <property type="match status" value="1"/>
</dbReference>
<dbReference type="EMBL" id="SJSL01000002">
    <property type="protein sequence ID" value="TCD01034.1"/>
    <property type="molecule type" value="Genomic_DNA"/>
</dbReference>
<name>A0A4R0NPK7_9SPHI</name>
<dbReference type="CDD" id="cd07770">
    <property type="entry name" value="ASKHA_NBD_FGGY_GntK"/>
    <property type="match status" value="1"/>
</dbReference>
<dbReference type="PIRSF" id="PIRSF000538">
    <property type="entry name" value="GlpK"/>
    <property type="match status" value="1"/>
</dbReference>
<dbReference type="InterPro" id="IPR018485">
    <property type="entry name" value="FGGY_C"/>
</dbReference>
<keyword evidence="8" id="KW-1185">Reference proteome</keyword>
<evidence type="ECO:0000256" key="3">
    <source>
        <dbReference type="ARBA" id="ARBA00022777"/>
    </source>
</evidence>
<dbReference type="RefSeq" id="WP_131595729.1">
    <property type="nucleotide sequence ID" value="NZ_SJSL01000002.1"/>
</dbReference>
<gene>
    <name evidence="7" type="ORF">EZ437_09695</name>
</gene>
<accession>A0A4R0NPK7</accession>
<proteinExistence type="inferred from homology"/>